<dbReference type="OrthoDB" id="9809379at2"/>
<dbReference type="SMART" id="SM00382">
    <property type="entry name" value="AAA"/>
    <property type="match status" value="1"/>
</dbReference>
<sequence>MTAMSEDSWLPPGYQTPKLSVVRKRVASGDDWQIFDCGASGRALLVESRTAQSWVTSRLMPEGEIAFVEVAGRCWGLVEGGHGCRVESLCMPSAPTDLSDVEAFAAALQSSLKIDPSLDTSDAIYIERLSRVLPTTAIGENVPLDRLVGMYLTGGVDVSILAPRRVLCLAPWMTVSDIEVVKSRLQLEAIDNLGLHDESGAGREVSDGVPQAEFSLPGRPQLQAFINENVVDIVRNADRYERLGVGFPGAILLHGPPGSGKTYAVERLVDFLGWPCLSVDCGSIGSPYIHETGRKIAAMFDEAAEAAPSVLLIDEIDAFLSARDEGAGGQHRVEEVAEFLRRIPEAAKSKVLVVGMTNRLTALDPAVVRRGRFDHILEVGMPSEVEVKSALEFLIGKIPTDSAVDISRLASSLCGRPMSDVAFVVKDACRRAARRGSDRVCNEDLVSAMTSAGARTEEVKKRKIGFI</sequence>
<dbReference type="InterPro" id="IPR003593">
    <property type="entry name" value="AAA+_ATPase"/>
</dbReference>
<feature type="domain" description="AAA+ ATPase" evidence="2">
    <location>
        <begin position="247"/>
        <end position="383"/>
    </location>
</feature>
<dbReference type="Gene3D" id="1.10.8.60">
    <property type="match status" value="1"/>
</dbReference>
<evidence type="ECO:0000313" key="3">
    <source>
        <dbReference type="EMBL" id="PRH81241.1"/>
    </source>
</evidence>
<name>A0A2P6M5G0_9GAMM</name>
<evidence type="ECO:0000259" key="2">
    <source>
        <dbReference type="SMART" id="SM00382"/>
    </source>
</evidence>
<organism evidence="3 4">
    <name type="scientific">Arenimonas caeni</name>
    <dbReference type="NCBI Taxonomy" id="2058085"/>
    <lineage>
        <taxon>Bacteria</taxon>
        <taxon>Pseudomonadati</taxon>
        <taxon>Pseudomonadota</taxon>
        <taxon>Gammaproteobacteria</taxon>
        <taxon>Lysobacterales</taxon>
        <taxon>Lysobacteraceae</taxon>
        <taxon>Arenimonas</taxon>
    </lineage>
</organism>
<dbReference type="InterPro" id="IPR003959">
    <property type="entry name" value="ATPase_AAA_core"/>
</dbReference>
<dbReference type="CDD" id="cd19481">
    <property type="entry name" value="RecA-like_protease"/>
    <property type="match status" value="1"/>
</dbReference>
<dbReference type="Proteomes" id="UP000241736">
    <property type="component" value="Unassembled WGS sequence"/>
</dbReference>
<dbReference type="PROSITE" id="PS00674">
    <property type="entry name" value="AAA"/>
    <property type="match status" value="1"/>
</dbReference>
<dbReference type="EMBL" id="PVLF01000035">
    <property type="protein sequence ID" value="PRH81241.1"/>
    <property type="molecule type" value="Genomic_DNA"/>
</dbReference>
<dbReference type="GO" id="GO:0016887">
    <property type="term" value="F:ATP hydrolysis activity"/>
    <property type="evidence" value="ECO:0007669"/>
    <property type="project" value="InterPro"/>
</dbReference>
<comment type="similarity">
    <text evidence="1">Belongs to the AAA ATPase family.</text>
</comment>
<dbReference type="AlphaFoldDB" id="A0A2P6M5G0"/>
<keyword evidence="1 3" id="KW-0067">ATP-binding</keyword>
<dbReference type="PANTHER" id="PTHR23077">
    <property type="entry name" value="AAA-FAMILY ATPASE"/>
    <property type="match status" value="1"/>
</dbReference>
<proteinExistence type="inferred from homology"/>
<dbReference type="Pfam" id="PF00004">
    <property type="entry name" value="AAA"/>
    <property type="match status" value="1"/>
</dbReference>
<evidence type="ECO:0000313" key="4">
    <source>
        <dbReference type="Proteomes" id="UP000241736"/>
    </source>
</evidence>
<comment type="caution">
    <text evidence="3">The sequence shown here is derived from an EMBL/GenBank/DDBJ whole genome shotgun (WGS) entry which is preliminary data.</text>
</comment>
<dbReference type="InterPro" id="IPR003960">
    <property type="entry name" value="ATPase_AAA_CS"/>
</dbReference>
<dbReference type="GO" id="GO:0005524">
    <property type="term" value="F:ATP binding"/>
    <property type="evidence" value="ECO:0007669"/>
    <property type="project" value="UniProtKB-KW"/>
</dbReference>
<evidence type="ECO:0000256" key="1">
    <source>
        <dbReference type="RuleBase" id="RU003651"/>
    </source>
</evidence>
<dbReference type="InterPro" id="IPR050168">
    <property type="entry name" value="AAA_ATPase_domain"/>
</dbReference>
<gene>
    <name evidence="3" type="ORF">C6N40_13625</name>
</gene>
<keyword evidence="1" id="KW-0547">Nucleotide-binding</keyword>
<dbReference type="InterPro" id="IPR027417">
    <property type="entry name" value="P-loop_NTPase"/>
</dbReference>
<accession>A0A2P6M5G0</accession>
<protein>
    <submittedName>
        <fullName evidence="3">ATP-binding protein</fullName>
    </submittedName>
</protein>
<reference evidence="3 4" key="1">
    <citation type="submission" date="2018-03" db="EMBL/GenBank/DDBJ databases">
        <title>Arenimonas caeni sp. nov., isolated from activated sludge.</title>
        <authorList>
            <person name="Liu H."/>
        </authorList>
    </citation>
    <scope>NUCLEOTIDE SEQUENCE [LARGE SCALE GENOMIC DNA]</scope>
    <source>
        <strain evidence="4">z29</strain>
    </source>
</reference>
<keyword evidence="4" id="KW-1185">Reference proteome</keyword>
<dbReference type="SUPFAM" id="SSF52540">
    <property type="entry name" value="P-loop containing nucleoside triphosphate hydrolases"/>
    <property type="match status" value="1"/>
</dbReference>
<dbReference type="Gene3D" id="3.40.50.300">
    <property type="entry name" value="P-loop containing nucleotide triphosphate hydrolases"/>
    <property type="match status" value="1"/>
</dbReference>